<protein>
    <submittedName>
        <fullName evidence="1">Uncharacterized protein</fullName>
    </submittedName>
</protein>
<evidence type="ECO:0000313" key="1">
    <source>
        <dbReference type="EMBL" id="KAG0428101.1"/>
    </source>
</evidence>
<name>A0AC60Q2Z5_IXOPE</name>
<keyword evidence="2" id="KW-1185">Reference proteome</keyword>
<gene>
    <name evidence="1" type="ORF">HPB47_024900</name>
</gene>
<dbReference type="EMBL" id="JABSTQ010009563">
    <property type="protein sequence ID" value="KAG0428101.1"/>
    <property type="molecule type" value="Genomic_DNA"/>
</dbReference>
<proteinExistence type="predicted"/>
<reference evidence="1 2" key="1">
    <citation type="journal article" date="2020" name="Cell">
        <title>Large-Scale Comparative Analyses of Tick Genomes Elucidate Their Genetic Diversity and Vector Capacities.</title>
        <authorList>
            <consortium name="Tick Genome and Microbiome Consortium (TIGMIC)"/>
            <person name="Jia N."/>
            <person name="Wang J."/>
            <person name="Shi W."/>
            <person name="Du L."/>
            <person name="Sun Y."/>
            <person name="Zhan W."/>
            <person name="Jiang J.F."/>
            <person name="Wang Q."/>
            <person name="Zhang B."/>
            <person name="Ji P."/>
            <person name="Bell-Sakyi L."/>
            <person name="Cui X.M."/>
            <person name="Yuan T.T."/>
            <person name="Jiang B.G."/>
            <person name="Yang W.F."/>
            <person name="Lam T.T."/>
            <person name="Chang Q.C."/>
            <person name="Ding S.J."/>
            <person name="Wang X.J."/>
            <person name="Zhu J.G."/>
            <person name="Ruan X.D."/>
            <person name="Zhao L."/>
            <person name="Wei J.T."/>
            <person name="Ye R.Z."/>
            <person name="Que T.C."/>
            <person name="Du C.H."/>
            <person name="Zhou Y.H."/>
            <person name="Cheng J.X."/>
            <person name="Dai P.F."/>
            <person name="Guo W.B."/>
            <person name="Han X.H."/>
            <person name="Huang E.J."/>
            <person name="Li L.F."/>
            <person name="Wei W."/>
            <person name="Gao Y.C."/>
            <person name="Liu J.Z."/>
            <person name="Shao H.Z."/>
            <person name="Wang X."/>
            <person name="Wang C.C."/>
            <person name="Yang T.C."/>
            <person name="Huo Q.B."/>
            <person name="Li W."/>
            <person name="Chen H.Y."/>
            <person name="Chen S.E."/>
            <person name="Zhou L.G."/>
            <person name="Ni X.B."/>
            <person name="Tian J.H."/>
            <person name="Sheng Y."/>
            <person name="Liu T."/>
            <person name="Pan Y.S."/>
            <person name="Xia L.Y."/>
            <person name="Li J."/>
            <person name="Zhao F."/>
            <person name="Cao W.C."/>
        </authorList>
    </citation>
    <scope>NUCLEOTIDE SEQUENCE [LARGE SCALE GENOMIC DNA]</scope>
    <source>
        <strain evidence="1">Iper-2018</strain>
    </source>
</reference>
<comment type="caution">
    <text evidence="1">The sequence shown here is derived from an EMBL/GenBank/DDBJ whole genome shotgun (WGS) entry which is preliminary data.</text>
</comment>
<accession>A0AC60Q2Z5</accession>
<sequence length="170" mass="19630">MKAQNEQICKEAFEEQLKKLPKKQQESVRACFEALKRASMRGYKYNRDWLLECIILRMKSAQLYEHLRRHKILVMPGRTCLLQYVKNFKATFGFNANLLRAVKAKARAMDEMKRHGGLVLDEMKLSAHLDLSASSTIQGFVDLGSFTPKDQRHTKADHGLVLMFQPFVGK</sequence>
<evidence type="ECO:0000313" key="2">
    <source>
        <dbReference type="Proteomes" id="UP000805193"/>
    </source>
</evidence>
<dbReference type="Proteomes" id="UP000805193">
    <property type="component" value="Unassembled WGS sequence"/>
</dbReference>
<organism evidence="1 2">
    <name type="scientific">Ixodes persulcatus</name>
    <name type="common">Taiga tick</name>
    <dbReference type="NCBI Taxonomy" id="34615"/>
    <lineage>
        <taxon>Eukaryota</taxon>
        <taxon>Metazoa</taxon>
        <taxon>Ecdysozoa</taxon>
        <taxon>Arthropoda</taxon>
        <taxon>Chelicerata</taxon>
        <taxon>Arachnida</taxon>
        <taxon>Acari</taxon>
        <taxon>Parasitiformes</taxon>
        <taxon>Ixodida</taxon>
        <taxon>Ixodoidea</taxon>
        <taxon>Ixodidae</taxon>
        <taxon>Ixodinae</taxon>
        <taxon>Ixodes</taxon>
    </lineage>
</organism>